<evidence type="ECO:0000313" key="3">
    <source>
        <dbReference type="Proteomes" id="UP000281406"/>
    </source>
</evidence>
<feature type="region of interest" description="Disordered" evidence="1">
    <location>
        <begin position="70"/>
        <end position="106"/>
    </location>
</feature>
<gene>
    <name evidence="2" type="ORF">DPX16_15574</name>
</gene>
<evidence type="ECO:0000256" key="1">
    <source>
        <dbReference type="SAM" id="MobiDB-lite"/>
    </source>
</evidence>
<reference evidence="2 3" key="1">
    <citation type="submission" date="2018-10" db="EMBL/GenBank/DDBJ databases">
        <title>Genome assembly for a Yunnan-Guizhou Plateau 3E fish, Anabarilius grahami (Regan), and its evolutionary and genetic applications.</title>
        <authorList>
            <person name="Jiang W."/>
        </authorList>
    </citation>
    <scope>NUCLEOTIDE SEQUENCE [LARGE SCALE GENOMIC DNA]</scope>
    <source>
        <strain evidence="2">AG-KIZ</strain>
        <tissue evidence="2">Muscle</tissue>
    </source>
</reference>
<protein>
    <submittedName>
        <fullName evidence="2">Uncharacterized protein</fullName>
    </submittedName>
</protein>
<sequence>MQKSHDETSRKRDCKRAVTNSDRILEMGILESRTHQSAIDTCNQGDQGSILGSTKHLCFKALRRPCTLENEDPREGNAHSLGADLIGRPQEKPSTYDQLREPRDSHQGVLQWPATRYQVLTGKEDSRTVGISVPGDPKLEVHLQLDQKTTHPLSAAQFRKPPNSVSGHAPLKLPGELHLYTHFKYPWTYCGGGVGALETYWQVRVDVQTGKEVSRAGPGTLGAMAGQVPRATMAVREPRAATVGQRPWTAMAVLETHPQVYPPPKK</sequence>
<keyword evidence="3" id="KW-1185">Reference proteome</keyword>
<comment type="caution">
    <text evidence="2">The sequence shown here is derived from an EMBL/GenBank/DDBJ whole genome shotgun (WGS) entry which is preliminary data.</text>
</comment>
<name>A0A3N0Z6A5_ANAGA</name>
<dbReference type="EMBL" id="RJVU01007045">
    <property type="protein sequence ID" value="ROL53976.1"/>
    <property type="molecule type" value="Genomic_DNA"/>
</dbReference>
<dbReference type="AlphaFoldDB" id="A0A3N0Z6A5"/>
<evidence type="ECO:0000313" key="2">
    <source>
        <dbReference type="EMBL" id="ROL53976.1"/>
    </source>
</evidence>
<dbReference type="Proteomes" id="UP000281406">
    <property type="component" value="Unassembled WGS sequence"/>
</dbReference>
<accession>A0A3N0Z6A5</accession>
<organism evidence="2 3">
    <name type="scientific">Anabarilius grahami</name>
    <name type="common">Kanglang fish</name>
    <name type="synonym">Barilius grahami</name>
    <dbReference type="NCBI Taxonomy" id="495550"/>
    <lineage>
        <taxon>Eukaryota</taxon>
        <taxon>Metazoa</taxon>
        <taxon>Chordata</taxon>
        <taxon>Craniata</taxon>
        <taxon>Vertebrata</taxon>
        <taxon>Euteleostomi</taxon>
        <taxon>Actinopterygii</taxon>
        <taxon>Neopterygii</taxon>
        <taxon>Teleostei</taxon>
        <taxon>Ostariophysi</taxon>
        <taxon>Cypriniformes</taxon>
        <taxon>Xenocyprididae</taxon>
        <taxon>Xenocypridinae</taxon>
        <taxon>Xenocypridinae incertae sedis</taxon>
        <taxon>Anabarilius</taxon>
    </lineage>
</organism>
<proteinExistence type="predicted"/>